<feature type="chain" id="PRO_5038596148" description="Copper chaperone PCu(A)C" evidence="2">
    <location>
        <begin position="24"/>
        <end position="220"/>
    </location>
</feature>
<gene>
    <name evidence="3" type="ORF">CGLAU_07100</name>
</gene>
<organism evidence="3 4">
    <name type="scientific">Corynebacterium glaucum</name>
    <dbReference type="NCBI Taxonomy" id="187491"/>
    <lineage>
        <taxon>Bacteria</taxon>
        <taxon>Bacillati</taxon>
        <taxon>Actinomycetota</taxon>
        <taxon>Actinomycetes</taxon>
        <taxon>Mycobacteriales</taxon>
        <taxon>Corynebacteriaceae</taxon>
        <taxon>Corynebacterium</taxon>
    </lineage>
</organism>
<evidence type="ECO:0000256" key="2">
    <source>
        <dbReference type="SAM" id="SignalP"/>
    </source>
</evidence>
<dbReference type="AlphaFoldDB" id="A0A1Q2HX14"/>
<dbReference type="Pfam" id="PF04314">
    <property type="entry name" value="PCuAC"/>
    <property type="match status" value="1"/>
</dbReference>
<dbReference type="SUPFAM" id="SSF110087">
    <property type="entry name" value="DR1885-like metal-binding protein"/>
    <property type="match status" value="1"/>
</dbReference>
<feature type="region of interest" description="Disordered" evidence="1">
    <location>
        <begin position="190"/>
        <end position="220"/>
    </location>
</feature>
<dbReference type="Proteomes" id="UP000217209">
    <property type="component" value="Chromosome"/>
</dbReference>
<dbReference type="PANTHER" id="PTHR36302:SF1">
    <property type="entry name" value="COPPER CHAPERONE PCU(A)C"/>
    <property type="match status" value="1"/>
</dbReference>
<dbReference type="KEGG" id="cgv:CGLAU_07100"/>
<keyword evidence="4" id="KW-1185">Reference proteome</keyword>
<protein>
    <recommendedName>
        <fullName evidence="5">Copper chaperone PCu(A)C</fullName>
    </recommendedName>
</protein>
<evidence type="ECO:0000313" key="4">
    <source>
        <dbReference type="Proteomes" id="UP000217209"/>
    </source>
</evidence>
<dbReference type="InterPro" id="IPR036182">
    <property type="entry name" value="PCuAC_sf"/>
</dbReference>
<evidence type="ECO:0000313" key="3">
    <source>
        <dbReference type="EMBL" id="AQQ15382.1"/>
    </source>
</evidence>
<keyword evidence="2" id="KW-0732">Signal</keyword>
<reference evidence="3 4" key="1">
    <citation type="submission" date="2016-12" db="EMBL/GenBank/DDBJ databases">
        <authorList>
            <person name="Song W.-J."/>
            <person name="Kurnit D.M."/>
        </authorList>
    </citation>
    <scope>NUCLEOTIDE SEQUENCE [LARGE SCALE GENOMIC DNA]</scope>
    <source>
        <strain evidence="3 4">DSM 30827</strain>
    </source>
</reference>
<feature type="signal peptide" evidence="2">
    <location>
        <begin position="1"/>
        <end position="23"/>
    </location>
</feature>
<dbReference type="EMBL" id="CP019688">
    <property type="protein sequence ID" value="AQQ15382.1"/>
    <property type="molecule type" value="Genomic_DNA"/>
</dbReference>
<dbReference type="InterPro" id="IPR058248">
    <property type="entry name" value="Lxx211020-like"/>
</dbReference>
<evidence type="ECO:0008006" key="5">
    <source>
        <dbReference type="Google" id="ProtNLM"/>
    </source>
</evidence>
<sequence precursor="true">MRRTAYRRFVAGAATVAFTVSLAGCGNDDTSGSASEATTAEAASAAATESSAAAHGEDHGDDQLHLQDATIRAKAAADTPDGSDMTAIFGTVHNGSGEDVELVGFTTSLGDSAYEIHEVVDGTMRQKEGGVTIPAGGSHEFKPGGDHLMIMDYAPEIAAGDTVELTLQLADGSEVVIPDVAVRTMGAGHEEYGEDGDLQGHQHGTGENADHAEQTGHSGH</sequence>
<name>A0A1Q2HX14_9CORY</name>
<dbReference type="RefSeq" id="WP_095660080.1">
    <property type="nucleotide sequence ID" value="NZ_CP019688.1"/>
</dbReference>
<proteinExistence type="predicted"/>
<dbReference type="PROSITE" id="PS51257">
    <property type="entry name" value="PROKAR_LIPOPROTEIN"/>
    <property type="match status" value="1"/>
</dbReference>
<dbReference type="InterPro" id="IPR007410">
    <property type="entry name" value="LpqE-like"/>
</dbReference>
<feature type="compositionally biased region" description="Low complexity" evidence="1">
    <location>
        <begin position="33"/>
        <end position="54"/>
    </location>
</feature>
<dbReference type="PANTHER" id="PTHR36302">
    <property type="entry name" value="BLR7088 PROTEIN"/>
    <property type="match status" value="1"/>
</dbReference>
<evidence type="ECO:0000256" key="1">
    <source>
        <dbReference type="SAM" id="MobiDB-lite"/>
    </source>
</evidence>
<dbReference type="Gene3D" id="2.60.40.1890">
    <property type="entry name" value="PCu(A)C copper chaperone"/>
    <property type="match status" value="1"/>
</dbReference>
<dbReference type="OrthoDB" id="9796962at2"/>
<accession>A0A1Q2HX14</accession>
<feature type="region of interest" description="Disordered" evidence="1">
    <location>
        <begin position="29"/>
        <end position="60"/>
    </location>
</feature>